<dbReference type="InterPro" id="IPR004387">
    <property type="entry name" value="Pept_M50_Zn"/>
</dbReference>
<keyword evidence="4 13" id="KW-0645">Protease</keyword>
<comment type="similarity">
    <text evidence="3 11">Belongs to the peptidase M50B family.</text>
</comment>
<dbReference type="RefSeq" id="WP_013485508.1">
    <property type="nucleotide sequence ID" value="NC_014828.1"/>
</dbReference>
<dbReference type="Pfam" id="PF02163">
    <property type="entry name" value="Peptidase_M50"/>
    <property type="match status" value="1"/>
</dbReference>
<keyword evidence="7 11" id="KW-0862">Zinc</keyword>
<evidence type="ECO:0000313" key="14">
    <source>
        <dbReference type="Proteomes" id="UP000001551"/>
    </source>
</evidence>
<dbReference type="eggNOG" id="COG0750">
    <property type="taxonomic scope" value="Bacteria"/>
</dbReference>
<keyword evidence="5 11" id="KW-0812">Transmembrane</keyword>
<feature type="transmembrane region" description="Helical" evidence="11">
    <location>
        <begin position="221"/>
        <end position="240"/>
    </location>
</feature>
<dbReference type="AlphaFoldDB" id="E6U8R8"/>
<sequence length="344" mass="37542">MTAILYIVIAVIVFGVLIFLHEFGHFFTAKLCGIKVNEFAVGMGPALFKFQKGETRYSLRALPIGGFTAMEGEDGENNDPRAFVNRPVWQRIIVLVAGAFMNILTGFVIILIIIMLTNPIPSTTVAQFADGATSSQTGLRAGDRILSIDGAAVHINMDITLGLITSNKGKVNMQVLRGGKVVDLPAVQFPMTDDGNGGKVMARDFVVYAQQKTPGRVISYAFYWTIAMVKLVWVTILQMFTGRYSVKDLSGPVGVTAAMGQAASQSPSMLFNVVAMIAVNLGVVNLFPLPALDGGRLLFVIIEGIRRKPISRKYEGYVHLIGFALLMTLMLFVTFNDIVRLIKR</sequence>
<evidence type="ECO:0000256" key="6">
    <source>
        <dbReference type="ARBA" id="ARBA00022801"/>
    </source>
</evidence>
<evidence type="ECO:0000256" key="11">
    <source>
        <dbReference type="RuleBase" id="RU362031"/>
    </source>
</evidence>
<comment type="subcellular location">
    <subcellularLocation>
        <location evidence="2">Membrane</location>
        <topology evidence="2">Multi-pass membrane protein</topology>
    </subcellularLocation>
</comment>
<dbReference type="STRING" id="663278.Ethha_1618"/>
<dbReference type="KEGG" id="eha:Ethha_1618"/>
<keyword evidence="8 11" id="KW-1133">Transmembrane helix</keyword>
<dbReference type="NCBIfam" id="TIGR00054">
    <property type="entry name" value="RIP metalloprotease RseP"/>
    <property type="match status" value="1"/>
</dbReference>
<evidence type="ECO:0000256" key="2">
    <source>
        <dbReference type="ARBA" id="ARBA00004141"/>
    </source>
</evidence>
<evidence type="ECO:0000256" key="4">
    <source>
        <dbReference type="ARBA" id="ARBA00022670"/>
    </source>
</evidence>
<reference evidence="13 14" key="1">
    <citation type="submission" date="2010-12" db="EMBL/GenBank/DDBJ databases">
        <title>Complete sequence of Ethanoligenens harbinense YUAN-3.</title>
        <authorList>
            <person name="Lucas S."/>
            <person name="Copeland A."/>
            <person name="Lapidus A."/>
            <person name="Cheng J.-F."/>
            <person name="Bruce D."/>
            <person name="Goodwin L."/>
            <person name="Pitluck S."/>
            <person name="Chertkov O."/>
            <person name="Misra M."/>
            <person name="Detter J.C."/>
            <person name="Han C."/>
            <person name="Tapia R."/>
            <person name="Land M."/>
            <person name="Hauser L."/>
            <person name="Jeffries C."/>
            <person name="Kyrpides N."/>
            <person name="Ivanova N."/>
            <person name="Mikhailova N."/>
            <person name="Wang A."/>
            <person name="Mouttaki H."/>
            <person name="He Z."/>
            <person name="Zhou J."/>
            <person name="Hemme C.L."/>
            <person name="Woyke T."/>
        </authorList>
    </citation>
    <scope>NUCLEOTIDE SEQUENCE [LARGE SCALE GENOMIC DNA]</scope>
    <source>
        <strain evidence="14">DSM 18485 / JCM 12961 / CGMCC 1.5033 / YUAN-3</strain>
    </source>
</reference>
<dbReference type="InterPro" id="IPR036034">
    <property type="entry name" value="PDZ_sf"/>
</dbReference>
<evidence type="ECO:0000256" key="9">
    <source>
        <dbReference type="ARBA" id="ARBA00023049"/>
    </source>
</evidence>
<evidence type="ECO:0000256" key="3">
    <source>
        <dbReference type="ARBA" id="ARBA00007931"/>
    </source>
</evidence>
<proteinExistence type="inferred from homology"/>
<dbReference type="EC" id="3.4.24.-" evidence="11"/>
<evidence type="ECO:0000256" key="5">
    <source>
        <dbReference type="ARBA" id="ARBA00022692"/>
    </source>
</evidence>
<dbReference type="Gene3D" id="2.30.42.10">
    <property type="match status" value="1"/>
</dbReference>
<dbReference type="GO" id="GO:0046872">
    <property type="term" value="F:metal ion binding"/>
    <property type="evidence" value="ECO:0007669"/>
    <property type="project" value="UniProtKB-KW"/>
</dbReference>
<evidence type="ECO:0000259" key="12">
    <source>
        <dbReference type="PROSITE" id="PS50106"/>
    </source>
</evidence>
<comment type="cofactor">
    <cofactor evidence="1 11">
        <name>Zn(2+)</name>
        <dbReference type="ChEBI" id="CHEBI:29105"/>
    </cofactor>
</comment>
<evidence type="ECO:0000256" key="7">
    <source>
        <dbReference type="ARBA" id="ARBA00022833"/>
    </source>
</evidence>
<name>E6U8R8_ETHHY</name>
<feature type="transmembrane region" description="Helical" evidence="11">
    <location>
        <begin position="317"/>
        <end position="339"/>
    </location>
</feature>
<gene>
    <name evidence="13" type="ordered locus">Ethha_1618</name>
</gene>
<dbReference type="PROSITE" id="PS50106">
    <property type="entry name" value="PDZ"/>
    <property type="match status" value="1"/>
</dbReference>
<feature type="transmembrane region" description="Helical" evidence="11">
    <location>
        <begin position="6"/>
        <end position="27"/>
    </location>
</feature>
<evidence type="ECO:0000313" key="13">
    <source>
        <dbReference type="EMBL" id="ADU27153.1"/>
    </source>
</evidence>
<protein>
    <recommendedName>
        <fullName evidence="11">Zinc metalloprotease</fullName>
        <ecNumber evidence="11">3.4.24.-</ecNumber>
    </recommendedName>
</protein>
<evidence type="ECO:0000256" key="10">
    <source>
        <dbReference type="ARBA" id="ARBA00023136"/>
    </source>
</evidence>
<dbReference type="Proteomes" id="UP000001551">
    <property type="component" value="Chromosome"/>
</dbReference>
<keyword evidence="10 11" id="KW-0472">Membrane</keyword>
<evidence type="ECO:0000256" key="1">
    <source>
        <dbReference type="ARBA" id="ARBA00001947"/>
    </source>
</evidence>
<dbReference type="PANTHER" id="PTHR42837:SF2">
    <property type="entry name" value="MEMBRANE METALLOPROTEASE ARASP2, CHLOROPLASTIC-RELATED"/>
    <property type="match status" value="1"/>
</dbReference>
<accession>E6U8R8</accession>
<dbReference type="GO" id="GO:0016020">
    <property type="term" value="C:membrane"/>
    <property type="evidence" value="ECO:0007669"/>
    <property type="project" value="UniProtKB-SubCell"/>
</dbReference>
<dbReference type="EMBL" id="CP002400">
    <property type="protein sequence ID" value="ADU27153.1"/>
    <property type="molecule type" value="Genomic_DNA"/>
</dbReference>
<keyword evidence="9 11" id="KW-0482">Metalloprotease</keyword>
<dbReference type="InterPro" id="IPR008915">
    <property type="entry name" value="Peptidase_M50"/>
</dbReference>
<dbReference type="CDD" id="cd06163">
    <property type="entry name" value="S2P-M50_PDZ_RseP-like"/>
    <property type="match status" value="1"/>
</dbReference>
<keyword evidence="14" id="KW-1185">Reference proteome</keyword>
<keyword evidence="11" id="KW-0479">Metal-binding</keyword>
<dbReference type="PANTHER" id="PTHR42837">
    <property type="entry name" value="REGULATOR OF SIGMA-E PROTEASE RSEP"/>
    <property type="match status" value="1"/>
</dbReference>
<dbReference type="GO" id="GO:0004222">
    <property type="term" value="F:metalloendopeptidase activity"/>
    <property type="evidence" value="ECO:0007669"/>
    <property type="project" value="InterPro"/>
</dbReference>
<dbReference type="GO" id="GO:0006508">
    <property type="term" value="P:proteolysis"/>
    <property type="evidence" value="ECO:0007669"/>
    <property type="project" value="UniProtKB-KW"/>
</dbReference>
<dbReference type="InterPro" id="IPR001478">
    <property type="entry name" value="PDZ"/>
</dbReference>
<organism evidence="13 14">
    <name type="scientific">Ethanoligenens harbinense (strain DSM 18485 / JCM 12961 / CGMCC 1.5033 / YUAN-3)</name>
    <dbReference type="NCBI Taxonomy" id="663278"/>
    <lineage>
        <taxon>Bacteria</taxon>
        <taxon>Bacillati</taxon>
        <taxon>Bacillota</taxon>
        <taxon>Clostridia</taxon>
        <taxon>Eubacteriales</taxon>
        <taxon>Oscillospiraceae</taxon>
        <taxon>Ethanoligenens</taxon>
    </lineage>
</organism>
<dbReference type="HOGENOM" id="CLU_025778_1_3_9"/>
<keyword evidence="6 11" id="KW-0378">Hydrolase</keyword>
<feature type="domain" description="PDZ" evidence="12">
    <location>
        <begin position="125"/>
        <end position="179"/>
    </location>
</feature>
<feature type="transmembrane region" description="Helical" evidence="11">
    <location>
        <begin position="269"/>
        <end position="289"/>
    </location>
</feature>
<evidence type="ECO:0000256" key="8">
    <source>
        <dbReference type="ARBA" id="ARBA00022989"/>
    </source>
</evidence>
<feature type="transmembrane region" description="Helical" evidence="11">
    <location>
        <begin position="92"/>
        <end position="116"/>
    </location>
</feature>
<dbReference type="SUPFAM" id="SSF50156">
    <property type="entry name" value="PDZ domain-like"/>
    <property type="match status" value="1"/>
</dbReference>